<evidence type="ECO:0000313" key="2">
    <source>
        <dbReference type="Proteomes" id="UP000828941"/>
    </source>
</evidence>
<keyword evidence="2" id="KW-1185">Reference proteome</keyword>
<comment type="caution">
    <text evidence="1">The sequence shown here is derived from an EMBL/GenBank/DDBJ whole genome shotgun (WGS) entry which is preliminary data.</text>
</comment>
<organism evidence="1 2">
    <name type="scientific">Bauhinia variegata</name>
    <name type="common">Purple orchid tree</name>
    <name type="synonym">Phanera variegata</name>
    <dbReference type="NCBI Taxonomy" id="167791"/>
    <lineage>
        <taxon>Eukaryota</taxon>
        <taxon>Viridiplantae</taxon>
        <taxon>Streptophyta</taxon>
        <taxon>Embryophyta</taxon>
        <taxon>Tracheophyta</taxon>
        <taxon>Spermatophyta</taxon>
        <taxon>Magnoliopsida</taxon>
        <taxon>eudicotyledons</taxon>
        <taxon>Gunneridae</taxon>
        <taxon>Pentapetalae</taxon>
        <taxon>rosids</taxon>
        <taxon>fabids</taxon>
        <taxon>Fabales</taxon>
        <taxon>Fabaceae</taxon>
        <taxon>Cercidoideae</taxon>
        <taxon>Cercideae</taxon>
        <taxon>Bauhiniinae</taxon>
        <taxon>Bauhinia</taxon>
    </lineage>
</organism>
<gene>
    <name evidence="1" type="ORF">L6164_015460</name>
</gene>
<name>A0ACB9NL93_BAUVA</name>
<reference evidence="1 2" key="1">
    <citation type="journal article" date="2022" name="DNA Res.">
        <title>Chromosomal-level genome assembly of the orchid tree Bauhinia variegata (Leguminosae; Cercidoideae) supports the allotetraploid origin hypothesis of Bauhinia.</title>
        <authorList>
            <person name="Zhong Y."/>
            <person name="Chen Y."/>
            <person name="Zheng D."/>
            <person name="Pang J."/>
            <person name="Liu Y."/>
            <person name="Luo S."/>
            <person name="Meng S."/>
            <person name="Qian L."/>
            <person name="Wei D."/>
            <person name="Dai S."/>
            <person name="Zhou R."/>
        </authorList>
    </citation>
    <scope>NUCLEOTIDE SEQUENCE [LARGE SCALE GENOMIC DNA]</scope>
    <source>
        <strain evidence="1">BV-YZ2020</strain>
    </source>
</reference>
<proteinExistence type="predicted"/>
<dbReference type="Proteomes" id="UP000828941">
    <property type="component" value="Chromosome 6"/>
</dbReference>
<accession>A0ACB9NL93</accession>
<protein>
    <submittedName>
        <fullName evidence="1">Uncharacterized protein</fullName>
    </submittedName>
</protein>
<dbReference type="EMBL" id="CM039431">
    <property type="protein sequence ID" value="KAI4336997.1"/>
    <property type="molecule type" value="Genomic_DNA"/>
</dbReference>
<sequence length="302" mass="33972">MMGETPCLKAVMCARATLPPGCRFYPSEEQLLSYYLTNKNANTSSDENENIYGCNLIRELDLYDHDPFELPAISCFSYGYRGRKRHWYCYTASVVKETRGKSRKTKSGYWRRKGRVRNVFANGGNAVVGTRTKFVFYLRNSLNNAVKTNWTMYEYALVDHLKASFVLCRVFVKPCLRNSLSENGLSSYAEESVSAARHIGIQHDGYVTPDIVAAKMSDDTSIDRNNEISVYPLRPANELDSHQVLTAPVSPANFQNSPAPQGSQQARFSGLLDVDAMSVEDLTSQHLLSILEADFIELDDLT</sequence>
<evidence type="ECO:0000313" key="1">
    <source>
        <dbReference type="EMBL" id="KAI4336997.1"/>
    </source>
</evidence>